<feature type="domain" description="SnoaL-like" evidence="1">
    <location>
        <begin position="10"/>
        <end position="114"/>
    </location>
</feature>
<dbReference type="SUPFAM" id="SSF54427">
    <property type="entry name" value="NTF2-like"/>
    <property type="match status" value="1"/>
</dbReference>
<reference evidence="3" key="2">
    <citation type="submission" date="2010-01" db="EMBL/GenBank/DDBJ databases">
        <title>The complete genome of Geodermatophilus obscurus DSM 43160.</title>
        <authorList>
            <consortium name="US DOE Joint Genome Institute (JGI-PGF)"/>
            <person name="Lucas S."/>
            <person name="Copeland A."/>
            <person name="Lapidus A."/>
            <person name="Glavina del Rio T."/>
            <person name="Dalin E."/>
            <person name="Tice H."/>
            <person name="Bruce D."/>
            <person name="Goodwin L."/>
            <person name="Pitluck S."/>
            <person name="Kyrpides N."/>
            <person name="Mavromatis K."/>
            <person name="Ivanova N."/>
            <person name="Munk A.C."/>
            <person name="Brettin T."/>
            <person name="Detter J.C."/>
            <person name="Han C."/>
            <person name="Larimer F."/>
            <person name="Land M."/>
            <person name="Hauser L."/>
            <person name="Markowitz V."/>
            <person name="Cheng J.-F."/>
            <person name="Hugenholtz P."/>
            <person name="Woyke T."/>
            <person name="Wu D."/>
            <person name="Jando M."/>
            <person name="Schneider S."/>
            <person name="Klenk H.-P."/>
            <person name="Eisen J.A."/>
        </authorList>
    </citation>
    <scope>NUCLEOTIDE SEQUENCE [LARGE SCALE GENOMIC DNA]</scope>
    <source>
        <strain evidence="3">ATCC 25078 / DSM 43160 / JCM 3152 / KCC A-0152 / KCTC 9177 / NBRC 13315 / NRRL B-3577 / G-20</strain>
    </source>
</reference>
<keyword evidence="3" id="KW-1185">Reference proteome</keyword>
<dbReference type="Pfam" id="PF12680">
    <property type="entry name" value="SnoaL_2"/>
    <property type="match status" value="1"/>
</dbReference>
<reference evidence="2 3" key="1">
    <citation type="journal article" date="2010" name="Stand. Genomic Sci.">
        <title>Complete genome sequence of Geodermatophilus obscurus type strain (G-20).</title>
        <authorList>
            <person name="Ivanova N."/>
            <person name="Sikorski J."/>
            <person name="Jando M."/>
            <person name="Munk C."/>
            <person name="Lapidus A."/>
            <person name="Glavina Del Rio T."/>
            <person name="Copeland A."/>
            <person name="Tice H."/>
            <person name="Cheng J.-F."/>
            <person name="Lucas S."/>
            <person name="Chen F."/>
            <person name="Nolan M."/>
            <person name="Bruce D."/>
            <person name="Goodwin L."/>
            <person name="Pitluck S."/>
            <person name="Mavromatis K."/>
            <person name="Mikhailova N."/>
            <person name="Pati A."/>
            <person name="Chen A."/>
            <person name="Palaniappan K."/>
            <person name="Land M."/>
            <person name="Hauser L."/>
            <person name="Chang Y.-J."/>
            <person name="Jeffries C.D."/>
            <person name="Meincke L."/>
            <person name="Brettin T."/>
            <person name="Detter J.C."/>
            <person name="Detter J.C."/>
            <person name="Rohde M."/>
            <person name="Goeker M."/>
            <person name="Bristow J."/>
            <person name="Eisen J.A."/>
            <person name="Markowitz V."/>
            <person name="Hugenholtz P."/>
            <person name="Kyrpides N.C."/>
            <person name="Klenk H.-P."/>
        </authorList>
    </citation>
    <scope>NUCLEOTIDE SEQUENCE [LARGE SCALE GENOMIC DNA]</scope>
    <source>
        <strain evidence="3">ATCC 25078 / DSM 43160 / JCM 3152 / KCC A-0152 / KCTC 9177 / NBRC 13315 / NRRL B-3577 / G-20</strain>
    </source>
</reference>
<dbReference type="KEGG" id="gob:Gobs_0728"/>
<name>D2S876_GEOOG</name>
<dbReference type="STRING" id="526225.Gobs_0728"/>
<dbReference type="EMBL" id="CP001867">
    <property type="protein sequence ID" value="ADB73498.1"/>
    <property type="molecule type" value="Genomic_DNA"/>
</dbReference>
<dbReference type="Proteomes" id="UP000001382">
    <property type="component" value="Chromosome"/>
</dbReference>
<protein>
    <recommendedName>
        <fullName evidence="1">SnoaL-like domain-containing protein</fullName>
    </recommendedName>
</protein>
<accession>D2S876</accession>
<gene>
    <name evidence="2" type="ordered locus">Gobs_0728</name>
</gene>
<dbReference type="RefSeq" id="WP_012946939.1">
    <property type="nucleotide sequence ID" value="NC_013757.1"/>
</dbReference>
<dbReference type="AlphaFoldDB" id="D2S876"/>
<organism evidence="2 3">
    <name type="scientific">Geodermatophilus obscurus (strain ATCC 25078 / DSM 43160 / JCM 3152 / CCUG 61914 / KCC A-0152 / KCTC 9177 / NBRC 13315 / NRRL B-3577 / G-20)</name>
    <dbReference type="NCBI Taxonomy" id="526225"/>
    <lineage>
        <taxon>Bacteria</taxon>
        <taxon>Bacillati</taxon>
        <taxon>Actinomycetota</taxon>
        <taxon>Actinomycetes</taxon>
        <taxon>Geodermatophilales</taxon>
        <taxon>Geodermatophilaceae</taxon>
        <taxon>Geodermatophilus</taxon>
    </lineage>
</organism>
<dbReference type="HOGENOM" id="CLU_123830_1_0_11"/>
<dbReference type="InterPro" id="IPR037401">
    <property type="entry name" value="SnoaL-like"/>
</dbReference>
<evidence type="ECO:0000259" key="1">
    <source>
        <dbReference type="Pfam" id="PF12680"/>
    </source>
</evidence>
<sequence length="130" mass="14457">MPHRNETMLRDLYAAAAEGDVERLRQLVHPDNVWHVPGRNALTGEYKGIDEVLGLFGRLASLTDGTFRSELHDVVAGEDHVVGLHVEHGERAGRSLNARLALIGHVREGRLVEVWEGHTDAEAYDAFWSA</sequence>
<dbReference type="PANTHER" id="PTHR41252">
    <property type="entry name" value="BLR2505 PROTEIN"/>
    <property type="match status" value="1"/>
</dbReference>
<proteinExistence type="predicted"/>
<dbReference type="PANTHER" id="PTHR41252:SF1">
    <property type="entry name" value="BLR2505 PROTEIN"/>
    <property type="match status" value="1"/>
</dbReference>
<evidence type="ECO:0000313" key="2">
    <source>
        <dbReference type="EMBL" id="ADB73498.1"/>
    </source>
</evidence>
<dbReference type="Gene3D" id="3.10.450.50">
    <property type="match status" value="1"/>
</dbReference>
<dbReference type="OrthoDB" id="6657864at2"/>
<dbReference type="InterPro" id="IPR032710">
    <property type="entry name" value="NTF2-like_dom_sf"/>
</dbReference>
<dbReference type="eggNOG" id="COG3631">
    <property type="taxonomic scope" value="Bacteria"/>
</dbReference>
<evidence type="ECO:0000313" key="3">
    <source>
        <dbReference type="Proteomes" id="UP000001382"/>
    </source>
</evidence>